<evidence type="ECO:0000313" key="3">
    <source>
        <dbReference type="Proteomes" id="UP000231157"/>
    </source>
</evidence>
<dbReference type="GO" id="GO:0070402">
    <property type="term" value="F:NADPH binding"/>
    <property type="evidence" value="ECO:0007669"/>
    <property type="project" value="TreeGrafter"/>
</dbReference>
<dbReference type="EMBL" id="PFAZ01000001">
    <property type="protein sequence ID" value="PIR89551.1"/>
    <property type="molecule type" value="Genomic_DNA"/>
</dbReference>
<protein>
    <recommendedName>
        <fullName evidence="1">FAD-dependent thymidylate synthase</fullName>
        <ecNumber evidence="1">2.1.1.148</ecNumber>
    </recommendedName>
</protein>
<dbReference type="GO" id="GO:0050797">
    <property type="term" value="F:thymidylate synthase (FAD) activity"/>
    <property type="evidence" value="ECO:0007669"/>
    <property type="project" value="UniProtKB-UniRule"/>
</dbReference>
<dbReference type="InterPro" id="IPR036098">
    <property type="entry name" value="Thymidylate_synthase_ThyX_sf"/>
</dbReference>
<reference evidence="3" key="1">
    <citation type="submission" date="2017-09" db="EMBL/GenBank/DDBJ databases">
        <title>Depth-based differentiation of microbial function through sediment-hosted aquifers and enrichment of novel symbionts in the deep terrestrial subsurface.</title>
        <authorList>
            <person name="Probst A.J."/>
            <person name="Ladd B."/>
            <person name="Jarett J.K."/>
            <person name="Geller-Mcgrath D.E."/>
            <person name="Sieber C.M.K."/>
            <person name="Emerson J.B."/>
            <person name="Anantharaman K."/>
            <person name="Thomas B.C."/>
            <person name="Malmstrom R."/>
            <person name="Stieglmeier M."/>
            <person name="Klingl A."/>
            <person name="Woyke T."/>
            <person name="Ryan C.M."/>
            <person name="Banfield J.F."/>
        </authorList>
    </citation>
    <scope>NUCLEOTIDE SEQUENCE [LARGE SCALE GENOMIC DNA]</scope>
</reference>
<accession>A0A2H0UT37</accession>
<evidence type="ECO:0000313" key="2">
    <source>
        <dbReference type="EMBL" id="PIR89551.1"/>
    </source>
</evidence>
<proteinExistence type="predicted"/>
<dbReference type="InterPro" id="IPR003669">
    <property type="entry name" value="Thymidylate_synthase_ThyX"/>
</dbReference>
<dbReference type="Gene3D" id="6.10.140.450">
    <property type="match status" value="1"/>
</dbReference>
<dbReference type="Pfam" id="PF02511">
    <property type="entry name" value="Thy1"/>
    <property type="match status" value="1"/>
</dbReference>
<dbReference type="AlphaFoldDB" id="A0A2H0UT37"/>
<dbReference type="EC" id="2.1.1.148" evidence="1"/>
<dbReference type="PANTHER" id="PTHR34934">
    <property type="entry name" value="FLAVIN-DEPENDENT THYMIDYLATE SYNTHASE"/>
    <property type="match status" value="1"/>
</dbReference>
<comment type="caution">
    <text evidence="2">The sequence shown here is derived from an EMBL/GenBank/DDBJ whole genome shotgun (WGS) entry which is preliminary data.</text>
</comment>
<dbReference type="SUPFAM" id="SSF69796">
    <property type="entry name" value="Thymidylate synthase-complementing protein Thy1"/>
    <property type="match status" value="1"/>
</dbReference>
<dbReference type="Proteomes" id="UP000231157">
    <property type="component" value="Unassembled WGS sequence"/>
</dbReference>
<organism evidence="2 3">
    <name type="scientific">Candidatus Harrisonbacteria bacterium CG10_big_fil_rev_8_21_14_0_10_40_38</name>
    <dbReference type="NCBI Taxonomy" id="1974583"/>
    <lineage>
        <taxon>Bacteria</taxon>
        <taxon>Candidatus Harrisoniibacteriota</taxon>
    </lineage>
</organism>
<gene>
    <name evidence="2" type="primary">thyX</name>
    <name evidence="2" type="ORF">COU07_01480</name>
</gene>
<dbReference type="PROSITE" id="PS51331">
    <property type="entry name" value="THYX"/>
    <property type="match status" value="1"/>
</dbReference>
<name>A0A2H0UT37_9BACT</name>
<dbReference type="PANTHER" id="PTHR34934:SF1">
    <property type="entry name" value="FLAVIN-DEPENDENT THYMIDYLATE SYNTHASE"/>
    <property type="match status" value="1"/>
</dbReference>
<evidence type="ECO:0000256" key="1">
    <source>
        <dbReference type="NCBIfam" id="TIGR02170"/>
    </source>
</evidence>
<dbReference type="GO" id="GO:0050660">
    <property type="term" value="F:flavin adenine dinucleotide binding"/>
    <property type="evidence" value="ECO:0007669"/>
    <property type="project" value="UniProtKB-UniRule"/>
</dbReference>
<dbReference type="CDD" id="cd20175">
    <property type="entry name" value="ThyX"/>
    <property type="match status" value="1"/>
</dbReference>
<dbReference type="Gene3D" id="3.30.70.3180">
    <property type="match status" value="2"/>
</dbReference>
<dbReference type="GO" id="GO:0006231">
    <property type="term" value="P:dTMP biosynthetic process"/>
    <property type="evidence" value="ECO:0007669"/>
    <property type="project" value="UniProtKB-UniRule"/>
</dbReference>
<dbReference type="GO" id="GO:0004799">
    <property type="term" value="F:thymidylate synthase activity"/>
    <property type="evidence" value="ECO:0007669"/>
    <property type="project" value="TreeGrafter"/>
</dbReference>
<dbReference type="NCBIfam" id="TIGR02170">
    <property type="entry name" value="thyX"/>
    <property type="match status" value="1"/>
</dbReference>
<sequence>MKRVKPGVFLLSSPEIDENALGEYLEWLGALEWESDAPSDAELIPEVAGRLCYRSFAPGLNPNVKKVRGSNKEYLEHILEVGHGSVLEHGMLTFIIVNASRVFTHELVRHRVGVGISQESLRFVRLTDLSFWEPEWALEDTELQQRNTEIIRLLEEHQDWLAKHFGLDESGIKFEEKKKKTSYMRRFAPIGLATSICWSCNFRTLRHVIEMRTHPAAEEEIRLIFGMIAKIAQERYPNIFGDYEVEIIDNLPHYKTPHRKV</sequence>